<feature type="region of interest" description="Disordered" evidence="4">
    <location>
        <begin position="116"/>
        <end position="135"/>
    </location>
</feature>
<evidence type="ECO:0000256" key="2">
    <source>
        <dbReference type="ARBA" id="ARBA00022448"/>
    </source>
</evidence>
<dbReference type="Proteomes" id="UP000807115">
    <property type="component" value="Chromosome 10"/>
</dbReference>
<dbReference type="AlphaFoldDB" id="A0A921Q640"/>
<proteinExistence type="inferred from homology"/>
<dbReference type="InterPro" id="IPR004140">
    <property type="entry name" value="Exo70"/>
</dbReference>
<dbReference type="GO" id="GO:0015031">
    <property type="term" value="P:protein transport"/>
    <property type="evidence" value="ECO:0007669"/>
    <property type="project" value="UniProtKB-KW"/>
</dbReference>
<reference evidence="6" key="1">
    <citation type="journal article" date="2019" name="BMC Genomics">
        <title>A new reference genome for Sorghum bicolor reveals high levels of sequence similarity between sweet and grain genotypes: implications for the genetics of sugar metabolism.</title>
        <authorList>
            <person name="Cooper E.A."/>
            <person name="Brenton Z.W."/>
            <person name="Flinn B.S."/>
            <person name="Jenkins J."/>
            <person name="Shu S."/>
            <person name="Flowers D."/>
            <person name="Luo F."/>
            <person name="Wang Y."/>
            <person name="Xia P."/>
            <person name="Barry K."/>
            <person name="Daum C."/>
            <person name="Lipzen A."/>
            <person name="Yoshinaga Y."/>
            <person name="Schmutz J."/>
            <person name="Saski C."/>
            <person name="Vermerris W."/>
            <person name="Kresovich S."/>
        </authorList>
    </citation>
    <scope>NUCLEOTIDE SEQUENCE</scope>
</reference>
<dbReference type="GO" id="GO:0006887">
    <property type="term" value="P:exocytosis"/>
    <property type="evidence" value="ECO:0007669"/>
    <property type="project" value="UniProtKB-KW"/>
</dbReference>
<dbReference type="SUPFAM" id="SSF74788">
    <property type="entry name" value="Cullin repeat-like"/>
    <property type="match status" value="1"/>
</dbReference>
<dbReference type="PANTHER" id="PTHR12542:SF117">
    <property type="entry name" value="EXOCYST SUBUNIT EXO70 FAMILY PROTEIN"/>
    <property type="match status" value="1"/>
</dbReference>
<dbReference type="Pfam" id="PF03081">
    <property type="entry name" value="Exo70_C"/>
    <property type="match status" value="1"/>
</dbReference>
<comment type="similarity">
    <text evidence="1 3">Belongs to the EXO70 family.</text>
</comment>
<evidence type="ECO:0000256" key="3">
    <source>
        <dbReference type="RuleBase" id="RU365026"/>
    </source>
</evidence>
<reference evidence="6" key="2">
    <citation type="submission" date="2020-10" db="EMBL/GenBank/DDBJ databases">
        <authorList>
            <person name="Cooper E.A."/>
            <person name="Brenton Z.W."/>
            <person name="Flinn B.S."/>
            <person name="Jenkins J."/>
            <person name="Shu S."/>
            <person name="Flowers D."/>
            <person name="Luo F."/>
            <person name="Wang Y."/>
            <person name="Xia P."/>
            <person name="Barry K."/>
            <person name="Daum C."/>
            <person name="Lipzen A."/>
            <person name="Yoshinaga Y."/>
            <person name="Schmutz J."/>
            <person name="Saski C."/>
            <person name="Vermerris W."/>
            <person name="Kresovich S."/>
        </authorList>
    </citation>
    <scope>NUCLEOTIDE SEQUENCE</scope>
</reference>
<keyword evidence="3" id="KW-0653">Protein transport</keyword>
<sequence length="351" mass="39594">MEVQIPLARLRRRRSAADFWQQQQHHFSVINGAISQQQHVSSTCTSVVRAADKVRALLDVRHALSVASEQIIMSFCSSPYVLSTKVADDIGGLFSAQLGKLDQAIRDTFDHIRTAVTPSLDDDDGSSPRATGATQTTLLQSSPAIHKVTRSVINYINIVLSTEALLLPANYASHRPGDTSSLTTLTTEVVGSLEEELARVSRSFTDQSLRFIFLINNSYLIRQLLDTSWPPHLHDLTYLRFFDSITNRIDRYIQSYLQVSWAPVLKCLHNPTCHCFTRDSPLPKFESKFQSTYAAQKHWKVPEPELRKTLRQAIIERVVSGFTEYLEDNNSITSGVTPQELEEMLQELFEG</sequence>
<keyword evidence="3" id="KW-0268">Exocytosis</keyword>
<dbReference type="PANTHER" id="PTHR12542">
    <property type="entry name" value="EXOCYST COMPLEX PROTEIN EXO70"/>
    <property type="match status" value="1"/>
</dbReference>
<dbReference type="InterPro" id="IPR046364">
    <property type="entry name" value="Exo70_C"/>
</dbReference>
<name>A0A921Q640_SORBI</name>
<dbReference type="InterPro" id="IPR016159">
    <property type="entry name" value="Cullin_repeat-like_dom_sf"/>
</dbReference>
<dbReference type="GO" id="GO:0005546">
    <property type="term" value="F:phosphatidylinositol-4,5-bisphosphate binding"/>
    <property type="evidence" value="ECO:0007669"/>
    <property type="project" value="InterPro"/>
</dbReference>
<evidence type="ECO:0000313" key="6">
    <source>
        <dbReference type="EMBL" id="KAG0516299.1"/>
    </source>
</evidence>
<comment type="caution">
    <text evidence="6">The sequence shown here is derived from an EMBL/GenBank/DDBJ whole genome shotgun (WGS) entry which is preliminary data.</text>
</comment>
<accession>A0A921Q640</accession>
<evidence type="ECO:0000256" key="1">
    <source>
        <dbReference type="ARBA" id="ARBA00006756"/>
    </source>
</evidence>
<feature type="domain" description="Exocyst complex subunit Exo70 C-terminal" evidence="5">
    <location>
        <begin position="42"/>
        <end position="347"/>
    </location>
</feature>
<protein>
    <recommendedName>
        <fullName evidence="3">Exocyst subunit Exo70 family protein</fullName>
    </recommendedName>
</protein>
<evidence type="ECO:0000256" key="4">
    <source>
        <dbReference type="SAM" id="MobiDB-lite"/>
    </source>
</evidence>
<keyword evidence="2 3" id="KW-0813">Transport</keyword>
<dbReference type="Gene3D" id="1.20.1280.170">
    <property type="entry name" value="Exocyst complex component Exo70"/>
    <property type="match status" value="1"/>
</dbReference>
<dbReference type="EMBL" id="CM027689">
    <property type="protein sequence ID" value="KAG0516299.1"/>
    <property type="molecule type" value="Genomic_DNA"/>
</dbReference>
<evidence type="ECO:0000313" key="7">
    <source>
        <dbReference type="Proteomes" id="UP000807115"/>
    </source>
</evidence>
<gene>
    <name evidence="6" type="ORF">BDA96_10G350000</name>
</gene>
<comment type="function">
    <text evidence="3">Component of the exocyst complex.</text>
</comment>
<evidence type="ECO:0000259" key="5">
    <source>
        <dbReference type="Pfam" id="PF03081"/>
    </source>
</evidence>
<dbReference type="GO" id="GO:0000145">
    <property type="term" value="C:exocyst"/>
    <property type="evidence" value="ECO:0007669"/>
    <property type="project" value="InterPro"/>
</dbReference>
<organism evidence="6 7">
    <name type="scientific">Sorghum bicolor</name>
    <name type="common">Sorghum</name>
    <name type="synonym">Sorghum vulgare</name>
    <dbReference type="NCBI Taxonomy" id="4558"/>
    <lineage>
        <taxon>Eukaryota</taxon>
        <taxon>Viridiplantae</taxon>
        <taxon>Streptophyta</taxon>
        <taxon>Embryophyta</taxon>
        <taxon>Tracheophyta</taxon>
        <taxon>Spermatophyta</taxon>
        <taxon>Magnoliopsida</taxon>
        <taxon>Liliopsida</taxon>
        <taxon>Poales</taxon>
        <taxon>Poaceae</taxon>
        <taxon>PACMAD clade</taxon>
        <taxon>Panicoideae</taxon>
        <taxon>Andropogonodae</taxon>
        <taxon>Andropogoneae</taxon>
        <taxon>Sorghinae</taxon>
        <taxon>Sorghum</taxon>
    </lineage>
</organism>